<accession>A6J5S8</accession>
<dbReference type="Proteomes" id="UP000234681">
    <property type="component" value="Chromosome 2"/>
</dbReference>
<dbReference type="EMBL" id="CH473976">
    <property type="protein sequence ID" value="EDM00861.1"/>
    <property type="molecule type" value="Genomic_DNA"/>
</dbReference>
<evidence type="ECO:0000313" key="2">
    <source>
        <dbReference type="Proteomes" id="UP000234681"/>
    </source>
</evidence>
<reference evidence="1 2" key="1">
    <citation type="submission" date="2005-09" db="EMBL/GenBank/DDBJ databases">
        <authorList>
            <person name="Mural R.J."/>
            <person name="Li P.W."/>
            <person name="Adams M.D."/>
            <person name="Amanatides P.G."/>
            <person name="Baden-Tillson H."/>
            <person name="Barnstead M."/>
            <person name="Chin S.H."/>
            <person name="Dew I."/>
            <person name="Evans C.A."/>
            <person name="Ferriera S."/>
            <person name="Flanigan M."/>
            <person name="Fosler C."/>
            <person name="Glodek A."/>
            <person name="Gu Z."/>
            <person name="Holt R.A."/>
            <person name="Jennings D."/>
            <person name="Kraft C.L."/>
            <person name="Lu F."/>
            <person name="Nguyen T."/>
            <person name="Nusskern D.R."/>
            <person name="Pfannkoch C.M."/>
            <person name="Sitter C."/>
            <person name="Sutton G.G."/>
            <person name="Venter J.C."/>
            <person name="Wang Z."/>
            <person name="Woodage T."/>
            <person name="Zheng X.H."/>
            <person name="Zhong F."/>
        </authorList>
    </citation>
    <scope>NUCLEOTIDE SEQUENCE [LARGE SCALE GENOMIC DNA]</scope>
    <source>
        <strain>BN</strain>
        <strain evidence="2">Sprague-Dawley</strain>
    </source>
</reference>
<dbReference type="AlphaFoldDB" id="A6J5S8"/>
<evidence type="ECO:0000313" key="1">
    <source>
        <dbReference type="EMBL" id="EDM00861.1"/>
    </source>
</evidence>
<gene>
    <name evidence="1" type="ORF">rCG_62462</name>
</gene>
<name>A6J5S8_RAT</name>
<sequence length="58" mass="6982">MWESEPLSRCYCSAWWLPTEFYQLWFEMQAFANSNKHFFCHHLLTTRKATVDTTLSCS</sequence>
<protein>
    <submittedName>
        <fullName evidence="1">RCG62462</fullName>
    </submittedName>
</protein>
<proteinExistence type="predicted"/>
<organism evidence="1 2">
    <name type="scientific">Rattus norvegicus</name>
    <name type="common">Rat</name>
    <dbReference type="NCBI Taxonomy" id="10116"/>
    <lineage>
        <taxon>Eukaryota</taxon>
        <taxon>Metazoa</taxon>
        <taxon>Chordata</taxon>
        <taxon>Craniata</taxon>
        <taxon>Vertebrata</taxon>
        <taxon>Euteleostomi</taxon>
        <taxon>Mammalia</taxon>
        <taxon>Eutheria</taxon>
        <taxon>Euarchontoglires</taxon>
        <taxon>Glires</taxon>
        <taxon>Rodentia</taxon>
        <taxon>Myomorpha</taxon>
        <taxon>Muroidea</taxon>
        <taxon>Muridae</taxon>
        <taxon>Murinae</taxon>
        <taxon>Rattus</taxon>
    </lineage>
</organism>